<organism evidence="3 4">
    <name type="scientific">Leishmania naiffi</name>
    <dbReference type="NCBI Taxonomy" id="5678"/>
    <lineage>
        <taxon>Eukaryota</taxon>
        <taxon>Discoba</taxon>
        <taxon>Euglenozoa</taxon>
        <taxon>Kinetoplastea</taxon>
        <taxon>Metakinetoplastina</taxon>
        <taxon>Trypanosomatida</taxon>
        <taxon>Trypanosomatidae</taxon>
        <taxon>Leishmaniinae</taxon>
        <taxon>Leishmania</taxon>
        <taxon>Leishmania naiffi species complex</taxon>
    </lineage>
</organism>
<dbReference type="Pfam" id="PF02493">
    <property type="entry name" value="MORN"/>
    <property type="match status" value="5"/>
</dbReference>
<feature type="compositionally biased region" description="Basic and acidic residues" evidence="2">
    <location>
        <begin position="148"/>
        <end position="163"/>
    </location>
</feature>
<sequence length="726" mass="80671">MSDDGSEAGVELPQMWQLIHPTYNHADSEEDDTDDEEVDMTSNDTAHGGRPADYVKLKKSAPRLGQLIRFLNDMEEEDLQGMLLEKDPVTQQTLLQWATLNNHFMLVEYIVKRMKRAAFFDAESIEVVVYDRWAEMSLELPTAAEVAERQKQRENEKAKRLAERAMANGGGDIDEDEESEEEEAVEPMPEELVYDTLEDYHSEWGDGGVGVVKRIGELGVYVGPRLLDGTKQGLGQTLFPSGDCYTGEYKENQRDGRGVYWWPKGGALYCGEWFRNMRHGYGRMVYPDGSRYIGWWVHGKRSGKGRYVYADGSSYDGAWVKDDKHGGGTYHLLDGSSFIGTFHHNEFVSGEWRLASGTVRYIGNFEKGAPVGAGVYVHRCGLKAGTFQQEGTYSTEDKAWVPSMLKVTTRMVPHMELVVPPQPSGLTRVPMEFGPGCTGCTMADLIKVANYAPLLRWVASLASAAKDVVVGGVELKGVELRGVEVQSMRYDDANPDIITEVTILPILVDRVGKRVHLPSESVTLKPSVTRLMILLEAPGAQPVVVLEKSLQSSSPDERHQQSRLPAVRISEDLSVSGDVVDAVGPTLRLQLTSTKFMALLLPAMRCHPMHGNAEESVWMYAQEVPRETMAQLQYKLQQLSAESREPMTTTYMAVPLSDVTAISTDAMTAMAAANVQQRRAAQLLPSATVAPQRAPTPPPPTLEPRPELQPLYDAKARRDEAEEEEE</sequence>
<protein>
    <submittedName>
        <fullName evidence="3">MORN repeat</fullName>
    </submittedName>
</protein>
<gene>
    <name evidence="3" type="ORF">Q4I28_000991</name>
</gene>
<dbReference type="EMBL" id="JBAMZN010000006">
    <property type="protein sequence ID" value="KAL0530110.1"/>
    <property type="molecule type" value="Genomic_DNA"/>
</dbReference>
<dbReference type="Proteomes" id="UP001501274">
    <property type="component" value="Unassembled WGS sequence"/>
</dbReference>
<evidence type="ECO:0000313" key="3">
    <source>
        <dbReference type="EMBL" id="KAL0530110.1"/>
    </source>
</evidence>
<dbReference type="SUPFAM" id="SSF82185">
    <property type="entry name" value="Histone H3 K4-specific methyltransferase SET7/9 N-terminal domain"/>
    <property type="match status" value="1"/>
</dbReference>
<comment type="caution">
    <text evidence="3">The sequence shown here is derived from an EMBL/GenBank/DDBJ whole genome shotgun (WGS) entry which is preliminary data.</text>
</comment>
<accession>A0AAW3C5R2</accession>
<dbReference type="Gene3D" id="2.20.110.10">
    <property type="entry name" value="Histone H3 K4-specific methyltransferase SET7/9 N-terminal domain"/>
    <property type="match status" value="2"/>
</dbReference>
<dbReference type="SMART" id="SM00698">
    <property type="entry name" value="MORN"/>
    <property type="match status" value="4"/>
</dbReference>
<proteinExistence type="predicted"/>
<dbReference type="AlphaFoldDB" id="A0AAW3C5R2"/>
<dbReference type="PANTHER" id="PTHR43215:SF14">
    <property type="entry name" value="RADIAL SPOKE HEAD 1 HOMOLOG"/>
    <property type="match status" value="1"/>
</dbReference>
<feature type="compositionally biased region" description="Acidic residues" evidence="2">
    <location>
        <begin position="28"/>
        <end position="39"/>
    </location>
</feature>
<feature type="region of interest" description="Disordered" evidence="2">
    <location>
        <begin position="684"/>
        <end position="726"/>
    </location>
</feature>
<feature type="region of interest" description="Disordered" evidence="2">
    <location>
        <begin position="20"/>
        <end position="52"/>
    </location>
</feature>
<keyword evidence="4" id="KW-1185">Reference proteome</keyword>
<evidence type="ECO:0000313" key="4">
    <source>
        <dbReference type="Proteomes" id="UP001501274"/>
    </source>
</evidence>
<dbReference type="InterPro" id="IPR003409">
    <property type="entry name" value="MORN"/>
</dbReference>
<evidence type="ECO:0000256" key="1">
    <source>
        <dbReference type="ARBA" id="ARBA00022737"/>
    </source>
</evidence>
<feature type="region of interest" description="Disordered" evidence="2">
    <location>
        <begin position="148"/>
        <end position="188"/>
    </location>
</feature>
<keyword evidence="1" id="KW-0677">Repeat</keyword>
<dbReference type="PANTHER" id="PTHR43215">
    <property type="entry name" value="RADIAL SPOKE HEAD 1 HOMOLOG"/>
    <property type="match status" value="1"/>
</dbReference>
<feature type="compositionally biased region" description="Acidic residues" evidence="2">
    <location>
        <begin position="172"/>
        <end position="188"/>
    </location>
</feature>
<name>A0AAW3C5R2_9TRYP</name>
<evidence type="ECO:0000256" key="2">
    <source>
        <dbReference type="SAM" id="MobiDB-lite"/>
    </source>
</evidence>
<feature type="compositionally biased region" description="Pro residues" evidence="2">
    <location>
        <begin position="694"/>
        <end position="703"/>
    </location>
</feature>
<reference evidence="3 4" key="1">
    <citation type="submission" date="2024-02" db="EMBL/GenBank/DDBJ databases">
        <title>FIRST GENOME SEQUENCES OF Leishmania (Viannia) shawi, Leishmania (Viannia) lindenbergi AND Leishmania (Viannia) utingensis.</title>
        <authorList>
            <person name="Resadore F."/>
            <person name="Custodio M.G.F."/>
            <person name="Boite M.C."/>
            <person name="Cupolillo E."/>
            <person name="Ferreira G.E.M."/>
        </authorList>
    </citation>
    <scope>NUCLEOTIDE SEQUENCE [LARGE SCALE GENOMIC DNA]</scope>
    <source>
        <strain evidence="3 4">MDAS/BR/1979/M5533</strain>
    </source>
</reference>